<evidence type="ECO:0000313" key="1">
    <source>
        <dbReference type="EMBL" id="VDO03212.1"/>
    </source>
</evidence>
<protein>
    <submittedName>
        <fullName evidence="3">Transposase</fullName>
    </submittedName>
</protein>
<dbReference type="WBParaSite" id="HNAJ_0000735601-mRNA-1">
    <property type="protein sequence ID" value="HNAJ_0000735601-mRNA-1"/>
    <property type="gene ID" value="HNAJ_0000735601"/>
</dbReference>
<reference evidence="3" key="1">
    <citation type="submission" date="2017-02" db="UniProtKB">
        <authorList>
            <consortium name="WormBaseParasite"/>
        </authorList>
    </citation>
    <scope>IDENTIFICATION</scope>
</reference>
<organism evidence="3">
    <name type="scientific">Rodentolepis nana</name>
    <name type="common">Dwarf tapeworm</name>
    <name type="synonym">Hymenolepis nana</name>
    <dbReference type="NCBI Taxonomy" id="102285"/>
    <lineage>
        <taxon>Eukaryota</taxon>
        <taxon>Metazoa</taxon>
        <taxon>Spiralia</taxon>
        <taxon>Lophotrochozoa</taxon>
        <taxon>Platyhelminthes</taxon>
        <taxon>Cestoda</taxon>
        <taxon>Eucestoda</taxon>
        <taxon>Cyclophyllidea</taxon>
        <taxon>Hymenolepididae</taxon>
        <taxon>Rodentolepis</taxon>
    </lineage>
</organism>
<name>A0A0R3TJS1_RODNA</name>
<sequence>MMVLLRLLEQWRIERDCCIYWPDEALPSQPSAAAQTLSAEAIKVRDFAISEELFGGVSKAVTSTKSSP</sequence>
<reference evidence="1 2" key="2">
    <citation type="submission" date="2018-11" db="EMBL/GenBank/DDBJ databases">
        <authorList>
            <consortium name="Pathogen Informatics"/>
        </authorList>
    </citation>
    <scope>NUCLEOTIDE SEQUENCE [LARGE SCALE GENOMIC DNA]</scope>
</reference>
<proteinExistence type="predicted"/>
<dbReference type="AlphaFoldDB" id="A0A0R3TJS1"/>
<gene>
    <name evidence="1" type="ORF">HNAJ_LOCUS7352</name>
</gene>
<evidence type="ECO:0000313" key="3">
    <source>
        <dbReference type="WBParaSite" id="HNAJ_0000735601-mRNA-1"/>
    </source>
</evidence>
<dbReference type="Proteomes" id="UP000278807">
    <property type="component" value="Unassembled WGS sequence"/>
</dbReference>
<accession>A0A0R3TJS1</accession>
<keyword evidence="2" id="KW-1185">Reference proteome</keyword>
<evidence type="ECO:0000313" key="2">
    <source>
        <dbReference type="Proteomes" id="UP000278807"/>
    </source>
</evidence>
<dbReference type="EMBL" id="UZAE01012039">
    <property type="protein sequence ID" value="VDO03212.1"/>
    <property type="molecule type" value="Genomic_DNA"/>
</dbReference>